<dbReference type="AlphaFoldDB" id="A0AAU7TA03"/>
<comment type="similarity">
    <text evidence="1">Belongs to the peptidase A24 family.</text>
</comment>
<feature type="transmembrane region" description="Helical" evidence="2">
    <location>
        <begin position="220"/>
        <end position="238"/>
    </location>
</feature>
<keyword evidence="2" id="KW-0812">Transmembrane</keyword>
<evidence type="ECO:0000256" key="2">
    <source>
        <dbReference type="SAM" id="Phobius"/>
    </source>
</evidence>
<organism evidence="4">
    <name type="scientific">Kribbella sp. HUAS MG21</name>
    <dbReference type="NCBI Taxonomy" id="3160966"/>
    <lineage>
        <taxon>Bacteria</taxon>
        <taxon>Bacillati</taxon>
        <taxon>Actinomycetota</taxon>
        <taxon>Actinomycetes</taxon>
        <taxon>Propionibacteriales</taxon>
        <taxon>Kribbellaceae</taxon>
        <taxon>Kribbella</taxon>
    </lineage>
</organism>
<feature type="transmembrane region" description="Helical" evidence="2">
    <location>
        <begin position="114"/>
        <end position="133"/>
    </location>
</feature>
<keyword evidence="2" id="KW-1133">Transmembrane helix</keyword>
<dbReference type="GO" id="GO:0005886">
    <property type="term" value="C:plasma membrane"/>
    <property type="evidence" value="ECO:0007669"/>
    <property type="project" value="TreeGrafter"/>
</dbReference>
<keyword evidence="4" id="KW-0378">Hydrolase</keyword>
<dbReference type="InterPro" id="IPR050882">
    <property type="entry name" value="Prepilin_peptidase/N-MTase"/>
</dbReference>
<feature type="transmembrane region" description="Helical" evidence="2">
    <location>
        <begin position="88"/>
        <end position="108"/>
    </location>
</feature>
<dbReference type="EMBL" id="CP158165">
    <property type="protein sequence ID" value="XBV23570.1"/>
    <property type="molecule type" value="Genomic_DNA"/>
</dbReference>
<keyword evidence="2" id="KW-0472">Membrane</keyword>
<sequence length="240" mass="24214">MDITWSVAGGTIGVAAGLLLRATVFRLSVAPGSPDRSACAKCAAPVWGRFAVRCAHCHGWYGVPLVLEALTAAVFVVLIWRFGGLLDVAPYAFVGALGVALAVVDIDVQRLPNALTLPLYPGLVALFGVVAVVEGRPGDLVRAVLGGLVLGGCYLALAVASGGRLGGGDVKLAGGLGIALGWLGWPALFAGTLLGFLSMGLVGAGLVVARRVTLQQTVSFGPFMLGGALLAVLGSGPGTW</sequence>
<reference evidence="4" key="1">
    <citation type="submission" date="2024-06" db="EMBL/GenBank/DDBJ databases">
        <title>Kribbella sp. strain HUAS MG21 genome sequences.</title>
        <authorList>
            <person name="Mo P."/>
        </authorList>
    </citation>
    <scope>NUCLEOTIDE SEQUENCE</scope>
    <source>
        <strain evidence="4">HUAS MG21</strain>
    </source>
</reference>
<protein>
    <submittedName>
        <fullName evidence="4">A24 family peptidase</fullName>
        <ecNumber evidence="4">3.4.23.-</ecNumber>
    </submittedName>
</protein>
<dbReference type="InterPro" id="IPR000045">
    <property type="entry name" value="Prepilin_IV_endopep_pep"/>
</dbReference>
<feature type="transmembrane region" description="Helical" evidence="2">
    <location>
        <begin position="59"/>
        <end position="81"/>
    </location>
</feature>
<evidence type="ECO:0000256" key="1">
    <source>
        <dbReference type="ARBA" id="ARBA00005801"/>
    </source>
</evidence>
<dbReference type="PANTHER" id="PTHR30487">
    <property type="entry name" value="TYPE 4 PREPILIN-LIKE PROTEINS LEADER PEPTIDE-PROCESSING ENZYME"/>
    <property type="match status" value="1"/>
</dbReference>
<proteinExistence type="inferred from homology"/>
<feature type="transmembrane region" description="Helical" evidence="2">
    <location>
        <begin position="182"/>
        <end position="208"/>
    </location>
</feature>
<accession>A0AAU7TA03</accession>
<dbReference type="Gene3D" id="1.20.120.1220">
    <property type="match status" value="1"/>
</dbReference>
<feature type="transmembrane region" description="Helical" evidence="2">
    <location>
        <begin position="140"/>
        <end position="162"/>
    </location>
</feature>
<evidence type="ECO:0000259" key="3">
    <source>
        <dbReference type="Pfam" id="PF01478"/>
    </source>
</evidence>
<name>A0AAU7TA03_9ACTN</name>
<gene>
    <name evidence="4" type="ORF">ABN611_34000</name>
</gene>
<feature type="domain" description="Prepilin type IV endopeptidase peptidase" evidence="3">
    <location>
        <begin position="96"/>
        <end position="193"/>
    </location>
</feature>
<dbReference type="PANTHER" id="PTHR30487:SF0">
    <property type="entry name" value="PREPILIN LEADER PEPTIDASE_N-METHYLTRANSFERASE-RELATED"/>
    <property type="match status" value="1"/>
</dbReference>
<dbReference type="Pfam" id="PF01478">
    <property type="entry name" value="Peptidase_A24"/>
    <property type="match status" value="1"/>
</dbReference>
<evidence type="ECO:0000313" key="4">
    <source>
        <dbReference type="EMBL" id="XBV23570.1"/>
    </source>
</evidence>
<dbReference type="GO" id="GO:0004190">
    <property type="term" value="F:aspartic-type endopeptidase activity"/>
    <property type="evidence" value="ECO:0007669"/>
    <property type="project" value="InterPro"/>
</dbReference>
<dbReference type="GO" id="GO:0006465">
    <property type="term" value="P:signal peptide processing"/>
    <property type="evidence" value="ECO:0007669"/>
    <property type="project" value="TreeGrafter"/>
</dbReference>
<dbReference type="EC" id="3.4.23.-" evidence="4"/>
<dbReference type="RefSeq" id="WP_350276401.1">
    <property type="nucleotide sequence ID" value="NZ_CP158165.1"/>
</dbReference>